<organism evidence="6 7">
    <name type="scientific">Bordetella trematum</name>
    <dbReference type="NCBI Taxonomy" id="123899"/>
    <lineage>
        <taxon>Bacteria</taxon>
        <taxon>Pseudomonadati</taxon>
        <taxon>Pseudomonadota</taxon>
        <taxon>Betaproteobacteria</taxon>
        <taxon>Burkholderiales</taxon>
        <taxon>Alcaligenaceae</taxon>
        <taxon>Bordetella</taxon>
    </lineage>
</organism>
<dbReference type="InterPro" id="IPR036390">
    <property type="entry name" value="WH_DNA-bd_sf"/>
</dbReference>
<dbReference type="Proteomes" id="UP000076825">
    <property type="component" value="Chromosome 1"/>
</dbReference>
<keyword evidence="1" id="KW-0805">Transcription regulation</keyword>
<dbReference type="Gene3D" id="3.30.450.40">
    <property type="match status" value="1"/>
</dbReference>
<dbReference type="RefSeq" id="WP_025514930.1">
    <property type="nucleotide sequence ID" value="NZ_CP016340.1"/>
</dbReference>
<dbReference type="Pfam" id="PF01614">
    <property type="entry name" value="IclR_C"/>
    <property type="match status" value="1"/>
</dbReference>
<dbReference type="InterPro" id="IPR050707">
    <property type="entry name" value="HTH_MetabolicPath_Reg"/>
</dbReference>
<evidence type="ECO:0000259" key="4">
    <source>
        <dbReference type="PROSITE" id="PS51077"/>
    </source>
</evidence>
<dbReference type="Pfam" id="PF09339">
    <property type="entry name" value="HTH_IclR"/>
    <property type="match status" value="1"/>
</dbReference>
<proteinExistence type="predicted"/>
<dbReference type="AlphaFoldDB" id="A0A157MR81"/>
<dbReference type="InterPro" id="IPR005471">
    <property type="entry name" value="Tscrpt_reg_IclR_N"/>
</dbReference>
<evidence type="ECO:0000256" key="2">
    <source>
        <dbReference type="ARBA" id="ARBA00023125"/>
    </source>
</evidence>
<keyword evidence="3" id="KW-0804">Transcription</keyword>
<accession>A0A157MR81</accession>
<reference evidence="6 7" key="1">
    <citation type="submission" date="2016-04" db="EMBL/GenBank/DDBJ databases">
        <authorList>
            <consortium name="Pathogen Informatics"/>
        </authorList>
    </citation>
    <scope>NUCLEOTIDE SEQUENCE [LARGE SCALE GENOMIC DNA]</scope>
    <source>
        <strain evidence="6 7">H044680328</strain>
    </source>
</reference>
<dbReference type="Gene3D" id="1.10.10.10">
    <property type="entry name" value="Winged helix-like DNA-binding domain superfamily/Winged helix DNA-binding domain"/>
    <property type="match status" value="1"/>
</dbReference>
<dbReference type="eggNOG" id="COG1414">
    <property type="taxonomic scope" value="Bacteria"/>
</dbReference>
<evidence type="ECO:0000313" key="6">
    <source>
        <dbReference type="EMBL" id="SAI68260.1"/>
    </source>
</evidence>
<feature type="domain" description="HTH iclR-type" evidence="4">
    <location>
        <begin position="10"/>
        <end position="72"/>
    </location>
</feature>
<evidence type="ECO:0000256" key="3">
    <source>
        <dbReference type="ARBA" id="ARBA00023163"/>
    </source>
</evidence>
<dbReference type="SUPFAM" id="SSF55781">
    <property type="entry name" value="GAF domain-like"/>
    <property type="match status" value="1"/>
</dbReference>
<dbReference type="PANTHER" id="PTHR30136:SF35">
    <property type="entry name" value="HTH-TYPE TRANSCRIPTIONAL REGULATOR RV1719"/>
    <property type="match status" value="1"/>
</dbReference>
<dbReference type="PROSITE" id="PS51078">
    <property type="entry name" value="ICLR_ED"/>
    <property type="match status" value="1"/>
</dbReference>
<sequence>MNPESSTLYVQSLATGIAVLDAFNAERASMSLPDIAAAAGISRSAAQRFAYTLEALGLLDKDPSSKRYSLSARTLDNACRYLESHPLLDRANPFLLDLNRKSGETVNLAEPLGLDMIFIGRFPSPQRLLVHMPVGRRIPMYCSSAGRVYLAGMSDEQAHETLLASERVRYTPNTLTDVDALMQQVRESRERGFAYCNEEYYRGDLALAVPVYDLSKRVVAGLQLSVSASKWTVRRALSRFIPLMQETARLISTTPPTPRALVPFGGGAARDLHATPPGSQG</sequence>
<dbReference type="PROSITE" id="PS51077">
    <property type="entry name" value="HTH_ICLR"/>
    <property type="match status" value="1"/>
</dbReference>
<gene>
    <name evidence="6" type="primary">kdgR_2</name>
    <name evidence="6" type="ORF">SAMEA3906487_01163</name>
</gene>
<dbReference type="InterPro" id="IPR029016">
    <property type="entry name" value="GAF-like_dom_sf"/>
</dbReference>
<keyword evidence="2" id="KW-0238">DNA-binding</keyword>
<dbReference type="GO" id="GO:0003677">
    <property type="term" value="F:DNA binding"/>
    <property type="evidence" value="ECO:0007669"/>
    <property type="project" value="UniProtKB-KW"/>
</dbReference>
<dbReference type="EMBL" id="LT546645">
    <property type="protein sequence ID" value="SAI68260.1"/>
    <property type="molecule type" value="Genomic_DNA"/>
</dbReference>
<dbReference type="STRING" id="123899.SAMEA3906487_01163"/>
<dbReference type="GO" id="GO:0045892">
    <property type="term" value="P:negative regulation of DNA-templated transcription"/>
    <property type="evidence" value="ECO:0007669"/>
    <property type="project" value="TreeGrafter"/>
</dbReference>
<dbReference type="OrthoDB" id="5401369at2"/>
<evidence type="ECO:0000259" key="5">
    <source>
        <dbReference type="PROSITE" id="PS51078"/>
    </source>
</evidence>
<dbReference type="PANTHER" id="PTHR30136">
    <property type="entry name" value="HELIX-TURN-HELIX TRANSCRIPTIONAL REGULATOR, ICLR FAMILY"/>
    <property type="match status" value="1"/>
</dbReference>
<evidence type="ECO:0000313" key="7">
    <source>
        <dbReference type="Proteomes" id="UP000076825"/>
    </source>
</evidence>
<dbReference type="GeneID" id="56587432"/>
<protein>
    <submittedName>
        <fullName evidence="6">IclR family transcriptional regulator</fullName>
    </submittedName>
</protein>
<dbReference type="InterPro" id="IPR036388">
    <property type="entry name" value="WH-like_DNA-bd_sf"/>
</dbReference>
<keyword evidence="7" id="KW-1185">Reference proteome</keyword>
<dbReference type="GO" id="GO:0003700">
    <property type="term" value="F:DNA-binding transcription factor activity"/>
    <property type="evidence" value="ECO:0007669"/>
    <property type="project" value="TreeGrafter"/>
</dbReference>
<dbReference type="SUPFAM" id="SSF46785">
    <property type="entry name" value="Winged helix' DNA-binding domain"/>
    <property type="match status" value="1"/>
</dbReference>
<evidence type="ECO:0000256" key="1">
    <source>
        <dbReference type="ARBA" id="ARBA00023015"/>
    </source>
</evidence>
<name>A0A157MR81_9BORD</name>
<dbReference type="InterPro" id="IPR014757">
    <property type="entry name" value="Tscrpt_reg_IclR_C"/>
</dbReference>
<dbReference type="SMART" id="SM00346">
    <property type="entry name" value="HTH_ICLR"/>
    <property type="match status" value="1"/>
</dbReference>
<feature type="domain" description="IclR-ED" evidence="5">
    <location>
        <begin position="73"/>
        <end position="257"/>
    </location>
</feature>
<dbReference type="KEGG" id="btrm:SAMEA390648701163"/>